<organism evidence="1 2">
    <name type="scientific">Facklamia hominis CCUG 36813</name>
    <dbReference type="NCBI Taxonomy" id="883111"/>
    <lineage>
        <taxon>Bacteria</taxon>
        <taxon>Bacillati</taxon>
        <taxon>Bacillota</taxon>
        <taxon>Bacilli</taxon>
        <taxon>Lactobacillales</taxon>
        <taxon>Aerococcaceae</taxon>
        <taxon>Facklamia</taxon>
    </lineage>
</organism>
<gene>
    <name evidence="1" type="ORF">HMPREF9706_00655</name>
</gene>
<proteinExistence type="predicted"/>
<evidence type="ECO:0000313" key="1">
    <source>
        <dbReference type="EMBL" id="EKB54465.1"/>
    </source>
</evidence>
<protein>
    <recommendedName>
        <fullName evidence="3">Phage head-tail connector protein</fullName>
    </recommendedName>
</protein>
<name>K1LCV4_9LACT</name>
<evidence type="ECO:0008006" key="3">
    <source>
        <dbReference type="Google" id="ProtNLM"/>
    </source>
</evidence>
<dbReference type="STRING" id="883111.HMPREF9706_00655"/>
<sequence>MNDYIRRVKTLLCIDDKLQDSLLEEIQDNTIALYKALTGADAVPLDHDFMIVEVMVKRYNRIGNEGMLQERQADMLQVFNSDDFSEYKDILLARYKPPDTRQKGGVFWR</sequence>
<dbReference type="Pfam" id="PF05135">
    <property type="entry name" value="Phage_connect_1"/>
    <property type="match status" value="1"/>
</dbReference>
<dbReference type="RefSeq" id="WP_006907974.1">
    <property type="nucleotide sequence ID" value="NZ_JH932292.1"/>
</dbReference>
<dbReference type="HOGENOM" id="CLU_165430_1_1_9"/>
<keyword evidence="2" id="KW-1185">Reference proteome</keyword>
<reference evidence="1 2" key="1">
    <citation type="submission" date="2012-07" db="EMBL/GenBank/DDBJ databases">
        <title>The Genome Sequence of Facklamia hominis CCUG 36813.</title>
        <authorList>
            <consortium name="The Broad Institute Genome Sequencing Platform"/>
            <person name="Earl A."/>
            <person name="Ward D."/>
            <person name="Feldgarden M."/>
            <person name="Gevers D."/>
            <person name="Huys G."/>
            <person name="Walker B."/>
            <person name="Young S.K."/>
            <person name="Zeng Q."/>
            <person name="Gargeya S."/>
            <person name="Fitzgerald M."/>
            <person name="Haas B."/>
            <person name="Abouelleil A."/>
            <person name="Alvarado L."/>
            <person name="Arachchi H.M."/>
            <person name="Berlin A.M."/>
            <person name="Chapman S.B."/>
            <person name="Goldberg J."/>
            <person name="Griggs A."/>
            <person name="Gujja S."/>
            <person name="Hansen M."/>
            <person name="Howarth C."/>
            <person name="Imamovic A."/>
            <person name="Larimer J."/>
            <person name="McCowen C."/>
            <person name="Montmayeur A."/>
            <person name="Murphy C."/>
            <person name="Neiman D."/>
            <person name="Pearson M."/>
            <person name="Priest M."/>
            <person name="Roberts A."/>
            <person name="Saif S."/>
            <person name="Shea T."/>
            <person name="Sisk P."/>
            <person name="Sykes S."/>
            <person name="Wortman J."/>
            <person name="Nusbaum C."/>
            <person name="Birren B."/>
        </authorList>
    </citation>
    <scope>NUCLEOTIDE SEQUENCE [LARGE SCALE GENOMIC DNA]</scope>
    <source>
        <strain evidence="1 2">CCUG 36813</strain>
    </source>
</reference>
<dbReference type="Proteomes" id="UP000004465">
    <property type="component" value="Unassembled WGS sequence"/>
</dbReference>
<dbReference type="InterPro" id="IPR021146">
    <property type="entry name" value="Phage_gp6-like_head-tail"/>
</dbReference>
<comment type="caution">
    <text evidence="1">The sequence shown here is derived from an EMBL/GenBank/DDBJ whole genome shotgun (WGS) entry which is preliminary data.</text>
</comment>
<evidence type="ECO:0000313" key="2">
    <source>
        <dbReference type="Proteomes" id="UP000004465"/>
    </source>
</evidence>
<dbReference type="PATRIC" id="fig|883111.3.peg.659"/>
<dbReference type="AlphaFoldDB" id="K1LCV4"/>
<dbReference type="EMBL" id="AGZD01000007">
    <property type="protein sequence ID" value="EKB54465.1"/>
    <property type="molecule type" value="Genomic_DNA"/>
</dbReference>
<accession>K1LCV4</accession>